<evidence type="ECO:0000259" key="3">
    <source>
        <dbReference type="Pfam" id="PF13304"/>
    </source>
</evidence>
<dbReference type="PANTHER" id="PTHR43581:SF4">
    <property type="entry name" value="ATP_GTP PHOSPHATASE"/>
    <property type="match status" value="1"/>
</dbReference>
<dbReference type="Pfam" id="PF13304">
    <property type="entry name" value="AAA_21"/>
    <property type="match status" value="1"/>
</dbReference>
<evidence type="ECO:0000259" key="2">
    <source>
        <dbReference type="Pfam" id="PF13175"/>
    </source>
</evidence>
<dbReference type="CDD" id="cd00267">
    <property type="entry name" value="ABC_ATPase"/>
    <property type="match status" value="1"/>
</dbReference>
<dbReference type="InterPro" id="IPR027417">
    <property type="entry name" value="P-loop_NTPase"/>
</dbReference>
<dbReference type="SUPFAM" id="SSF52540">
    <property type="entry name" value="P-loop containing nucleoside triphosphate hydrolases"/>
    <property type="match status" value="1"/>
</dbReference>
<gene>
    <name evidence="4" type="primary">recF</name>
    <name evidence="4" type="ORF">BLA17378_06848</name>
</gene>
<comment type="caution">
    <text evidence="4">The sequence shown here is derived from an EMBL/GenBank/DDBJ whole genome shotgun (WGS) entry which is preliminary data.</text>
</comment>
<evidence type="ECO:0000256" key="1">
    <source>
        <dbReference type="SAM" id="MobiDB-lite"/>
    </source>
</evidence>
<dbReference type="Proteomes" id="UP000494120">
    <property type="component" value="Unassembled WGS sequence"/>
</dbReference>
<dbReference type="EMBL" id="CABVQG010000035">
    <property type="protein sequence ID" value="VWD24400.1"/>
    <property type="molecule type" value="Genomic_DNA"/>
</dbReference>
<reference evidence="4 5" key="1">
    <citation type="submission" date="2019-09" db="EMBL/GenBank/DDBJ databases">
        <authorList>
            <person name="Depoorter E."/>
        </authorList>
    </citation>
    <scope>NUCLEOTIDE SEQUENCE [LARGE SCALE GENOMIC DNA]</scope>
    <source>
        <strain evidence="4 5">R-17378</strain>
    </source>
</reference>
<protein>
    <submittedName>
        <fullName evidence="4">DNA replication and repair protein RecF</fullName>
    </submittedName>
</protein>
<keyword evidence="5" id="KW-1185">Reference proteome</keyword>
<organism evidence="4 5">
    <name type="scientific">Burkholderia aenigmatica</name>
    <dbReference type="NCBI Taxonomy" id="2015348"/>
    <lineage>
        <taxon>Bacteria</taxon>
        <taxon>Pseudomonadati</taxon>
        <taxon>Pseudomonadota</taxon>
        <taxon>Betaproteobacteria</taxon>
        <taxon>Burkholderiales</taxon>
        <taxon>Burkholderiaceae</taxon>
        <taxon>Burkholderia</taxon>
        <taxon>Burkholderia cepacia complex</taxon>
    </lineage>
</organism>
<sequence>MELVSVASLSWYTPSSRTHDIDLRSTGAPSMRITSFRIQNHKCFVDTGPINLAPGFNIFIGRNDVGKSALVEALSLRHPYSPHRSLETVRTPTSSPPSSAPTSVSYDLSPEDLEQYFASIAALNLPIASNASTTVFATFQKLLETGDRFNADWTNGSVVNADLAGLSEMRRDQGRYLQVTNVGHPSHLQLISNQEYAGNIESYSVAFANWLRDRSYAFRAERLGLGRCATGPNRVLAPNAQNLAEVLNVLSSSNPARYGRLMQHVRTVFPHIRGITSVVVPGNQVEARVWNLPLDSERSDLSVPLDQSGTGIGQVLAILYVVVTSDRPSVILIDEPQSFLHPGAVRKLMEILRSYSQHQYIITTHSPSLITLTTSDQLFAVRRQDGTNASVVSPIDPNSQDDLRMSLADVGVRLGDVFGADAILWVEGKTEETCFPDLLRQLTKTPLHGVQILGVVSTDELGAKNAQRIFEIYSRLAGTASLLPPAVAFVLDKEQRSDTEVADIERMGKGMVRWLPFRMYENYLLEPECIADVLNCEDASRGTAVSPEEVRAWMERRGGDKKYFAPRAPMVYSTTDWSQHVHGAKLLQDLFNEITEARVSYDKVKHGVLLTRRLLQNPSAALSELCTMLDELVRSAPGYTV</sequence>
<name>A0ABY6Y6U7_9BURK</name>
<proteinExistence type="predicted"/>
<evidence type="ECO:0000313" key="5">
    <source>
        <dbReference type="Proteomes" id="UP000494120"/>
    </source>
</evidence>
<dbReference type="InterPro" id="IPR041685">
    <property type="entry name" value="AAA_GajA/Old/RecF-like"/>
</dbReference>
<dbReference type="Pfam" id="PF13175">
    <property type="entry name" value="AAA_15"/>
    <property type="match status" value="1"/>
</dbReference>
<feature type="domain" description="Endonuclease GajA/Old nuclease/RecF-like AAA" evidence="2">
    <location>
        <begin position="31"/>
        <end position="75"/>
    </location>
</feature>
<dbReference type="InterPro" id="IPR003959">
    <property type="entry name" value="ATPase_AAA_core"/>
</dbReference>
<feature type="region of interest" description="Disordered" evidence="1">
    <location>
        <begin position="83"/>
        <end position="105"/>
    </location>
</feature>
<dbReference type="Gene3D" id="3.40.50.300">
    <property type="entry name" value="P-loop containing nucleotide triphosphate hydrolases"/>
    <property type="match status" value="2"/>
</dbReference>
<accession>A0ABY6Y6U7</accession>
<evidence type="ECO:0000313" key="4">
    <source>
        <dbReference type="EMBL" id="VWD24400.1"/>
    </source>
</evidence>
<feature type="domain" description="ATPase AAA-type core" evidence="3">
    <location>
        <begin position="257"/>
        <end position="370"/>
    </location>
</feature>
<dbReference type="PANTHER" id="PTHR43581">
    <property type="entry name" value="ATP/GTP PHOSPHATASE"/>
    <property type="match status" value="1"/>
</dbReference>
<dbReference type="InterPro" id="IPR051396">
    <property type="entry name" value="Bact_Antivir_Def_Nuclease"/>
</dbReference>